<dbReference type="InterPro" id="IPR004090">
    <property type="entry name" value="Chemotax_Me-accpt_rcpt"/>
</dbReference>
<dbReference type="Gene3D" id="6.10.340.10">
    <property type="match status" value="1"/>
</dbReference>
<dbReference type="InterPro" id="IPR004089">
    <property type="entry name" value="MCPsignal_dom"/>
</dbReference>
<dbReference type="SUPFAM" id="SSF58104">
    <property type="entry name" value="Methyl-accepting chemotaxis protein (MCP) signaling domain"/>
    <property type="match status" value="1"/>
</dbReference>
<dbReference type="Proteomes" id="UP000543836">
    <property type="component" value="Unassembled WGS sequence"/>
</dbReference>
<dbReference type="InterPro" id="IPR051310">
    <property type="entry name" value="MCP_chemotaxis"/>
</dbReference>
<keyword evidence="5" id="KW-0175">Coiled coil</keyword>
<dbReference type="CDD" id="cd06225">
    <property type="entry name" value="HAMP"/>
    <property type="match status" value="1"/>
</dbReference>
<keyword evidence="2" id="KW-0145">Chemotaxis</keyword>
<evidence type="ECO:0000313" key="8">
    <source>
        <dbReference type="EMBL" id="MBB4568965.1"/>
    </source>
</evidence>
<dbReference type="SUPFAM" id="SSF158472">
    <property type="entry name" value="HAMP domain-like"/>
    <property type="match status" value="1"/>
</dbReference>
<dbReference type="CDD" id="cd11386">
    <property type="entry name" value="MCP_signal"/>
    <property type="match status" value="1"/>
</dbReference>
<dbReference type="EMBL" id="JACIIG010000006">
    <property type="protein sequence ID" value="MBB4568965.1"/>
    <property type="molecule type" value="Genomic_DNA"/>
</dbReference>
<proteinExistence type="inferred from homology"/>
<evidence type="ECO:0000256" key="3">
    <source>
        <dbReference type="ARBA" id="ARBA00029447"/>
    </source>
</evidence>
<dbReference type="FunFam" id="1.10.287.950:FF:000001">
    <property type="entry name" value="Methyl-accepting chemotaxis sensory transducer"/>
    <property type="match status" value="1"/>
</dbReference>
<organism evidence="8 9">
    <name type="scientific">Rhizobium leucaenae</name>
    <dbReference type="NCBI Taxonomy" id="29450"/>
    <lineage>
        <taxon>Bacteria</taxon>
        <taxon>Pseudomonadati</taxon>
        <taxon>Pseudomonadota</taxon>
        <taxon>Alphaproteobacteria</taxon>
        <taxon>Hyphomicrobiales</taxon>
        <taxon>Rhizobiaceae</taxon>
        <taxon>Rhizobium/Agrobacterium group</taxon>
        <taxon>Rhizobium</taxon>
    </lineage>
</organism>
<dbReference type="SMART" id="SM00304">
    <property type="entry name" value="HAMP"/>
    <property type="match status" value="2"/>
</dbReference>
<feature type="coiled-coil region" evidence="5">
    <location>
        <begin position="263"/>
        <end position="290"/>
    </location>
</feature>
<comment type="similarity">
    <text evidence="3">Belongs to the methyl-accepting chemotaxis (MCP) protein family.</text>
</comment>
<dbReference type="AlphaFoldDB" id="A0A7W7EKK7"/>
<protein>
    <submittedName>
        <fullName evidence="8">Methyl-accepting chemotaxis protein</fullName>
    </submittedName>
</protein>
<evidence type="ECO:0000256" key="4">
    <source>
        <dbReference type="PROSITE-ProRule" id="PRU00284"/>
    </source>
</evidence>
<comment type="caution">
    <text evidence="8">The sequence shown here is derived from an EMBL/GenBank/DDBJ whole genome shotgun (WGS) entry which is preliminary data.</text>
</comment>
<dbReference type="Pfam" id="PF00015">
    <property type="entry name" value="MCPsignal"/>
    <property type="match status" value="1"/>
</dbReference>
<dbReference type="RefSeq" id="WP_051264032.1">
    <property type="nucleotide sequence ID" value="NZ_JACIIG010000006.1"/>
</dbReference>
<dbReference type="PRINTS" id="PR00260">
    <property type="entry name" value="CHEMTRNSDUCR"/>
</dbReference>
<name>A0A7W7EKK7_9HYPH</name>
<dbReference type="GO" id="GO:0006935">
    <property type="term" value="P:chemotaxis"/>
    <property type="evidence" value="ECO:0007669"/>
    <property type="project" value="UniProtKB-KW"/>
</dbReference>
<gene>
    <name evidence="8" type="ORF">GGE60_003084</name>
</gene>
<dbReference type="GO" id="GO:0016020">
    <property type="term" value="C:membrane"/>
    <property type="evidence" value="ECO:0007669"/>
    <property type="project" value="UniProtKB-SubCell"/>
</dbReference>
<keyword evidence="9" id="KW-1185">Reference proteome</keyword>
<feature type="domain" description="Methyl-accepting transducer" evidence="6">
    <location>
        <begin position="348"/>
        <end position="577"/>
    </location>
</feature>
<dbReference type="PROSITE" id="PS50111">
    <property type="entry name" value="CHEMOTAXIS_TRANSDUC_2"/>
    <property type="match status" value="1"/>
</dbReference>
<sequence>MNISIAKSLIAFGVVMTIGLAGSVGLQQIALNRLKVNGPIYEQVVNGKDLVADILPPPLFVVESYMLALEASDFPELADANAAKIAKLQQDYNERRAYWKTSSLPQSLKDQLADAVLTKSDVFWQEMNGEVLPALAAKDTAKVKELLVHLKGTFHLHQDAVEELVTSSNDFLSGQESGAREEIDRWTIFSLSAAGGSILLLIGGTLLLRRRTIVPLESMRAYMGVLAGGDYTRDVPHSERSDEIGAMAKSVAVFKAKAQEHQRLETEAEANRTLSERQRAEQEQVRAREAADIKFAVDALAGGLGQLASGNLTHRIEIAFAPPLDVVRRDFNAAVEQLEDALRKVGQNAQAIATNSNRVRSATGDLSKRTEQQAASVEETAAALEQITTTVTDSSRRADEAGRLVITARENAEKSGDIVRRAIAAMGEIEASSNEISNIIGVIDDIAFQTNLLALNAGVEAARAGEAGKGFAVVAQEVRELAQRSAGAAKEIKTLINTSGEQVKNGVALVGETGQALDQIGRQVEAINANVAAIVDASREQATGLKEINQAVNTIDQGTQQNTSMVVESNAASHSLANEAEALFNLLGRFRIGATNQTAASPVAEAHQRHTPVESPARRLTAKLAGALGGRTGAAESAAS</sequence>
<comment type="subcellular location">
    <subcellularLocation>
        <location evidence="1">Membrane</location>
    </subcellularLocation>
</comment>
<feature type="coiled-coil region" evidence="5">
    <location>
        <begin position="324"/>
        <end position="387"/>
    </location>
</feature>
<dbReference type="Pfam" id="PF00672">
    <property type="entry name" value="HAMP"/>
    <property type="match status" value="1"/>
</dbReference>
<dbReference type="GO" id="GO:0004888">
    <property type="term" value="F:transmembrane signaling receptor activity"/>
    <property type="evidence" value="ECO:0007669"/>
    <property type="project" value="InterPro"/>
</dbReference>
<evidence type="ECO:0000259" key="7">
    <source>
        <dbReference type="PROSITE" id="PS50885"/>
    </source>
</evidence>
<accession>A0A7W7EKK7</accession>
<dbReference type="Gene3D" id="1.10.287.950">
    <property type="entry name" value="Methyl-accepting chemotaxis protein"/>
    <property type="match status" value="1"/>
</dbReference>
<dbReference type="PANTHER" id="PTHR43531:SF11">
    <property type="entry name" value="METHYL-ACCEPTING CHEMOTAXIS PROTEIN 3"/>
    <property type="match status" value="1"/>
</dbReference>
<keyword evidence="4" id="KW-0807">Transducer</keyword>
<dbReference type="InterPro" id="IPR003660">
    <property type="entry name" value="HAMP_dom"/>
</dbReference>
<reference evidence="8 9" key="1">
    <citation type="submission" date="2020-08" db="EMBL/GenBank/DDBJ databases">
        <title>Genomic Encyclopedia of Type Strains, Phase IV (KMG-V): Genome sequencing to study the core and pangenomes of soil and plant-associated prokaryotes.</title>
        <authorList>
            <person name="Whitman W."/>
        </authorList>
    </citation>
    <scope>NUCLEOTIDE SEQUENCE [LARGE SCALE GENOMIC DNA]</scope>
    <source>
        <strain evidence="8 9">SEMIA 492</strain>
    </source>
</reference>
<dbReference type="GO" id="GO:0007165">
    <property type="term" value="P:signal transduction"/>
    <property type="evidence" value="ECO:0007669"/>
    <property type="project" value="UniProtKB-KW"/>
</dbReference>
<feature type="domain" description="HAMP" evidence="7">
    <location>
        <begin position="291"/>
        <end position="343"/>
    </location>
</feature>
<evidence type="ECO:0000256" key="5">
    <source>
        <dbReference type="SAM" id="Coils"/>
    </source>
</evidence>
<evidence type="ECO:0000256" key="2">
    <source>
        <dbReference type="ARBA" id="ARBA00022500"/>
    </source>
</evidence>
<evidence type="ECO:0000313" key="9">
    <source>
        <dbReference type="Proteomes" id="UP000543836"/>
    </source>
</evidence>
<dbReference type="PANTHER" id="PTHR43531">
    <property type="entry name" value="PROTEIN ICFG"/>
    <property type="match status" value="1"/>
</dbReference>
<feature type="domain" description="HAMP" evidence="7">
    <location>
        <begin position="210"/>
        <end position="263"/>
    </location>
</feature>
<evidence type="ECO:0000259" key="6">
    <source>
        <dbReference type="PROSITE" id="PS50111"/>
    </source>
</evidence>
<dbReference type="PROSITE" id="PS50885">
    <property type="entry name" value="HAMP"/>
    <property type="match status" value="2"/>
</dbReference>
<evidence type="ECO:0000256" key="1">
    <source>
        <dbReference type="ARBA" id="ARBA00004370"/>
    </source>
</evidence>
<dbReference type="OrthoDB" id="3378718at2"/>
<dbReference type="SMART" id="SM00283">
    <property type="entry name" value="MA"/>
    <property type="match status" value="1"/>
</dbReference>